<protein>
    <submittedName>
        <fullName evidence="2">Uncharacterized protein</fullName>
    </submittedName>
</protein>
<dbReference type="EMBL" id="JACSNX010000019">
    <property type="protein sequence ID" value="MBM6851947.1"/>
    <property type="molecule type" value="Genomic_DNA"/>
</dbReference>
<feature type="chain" id="PRO_5045794802" evidence="1">
    <location>
        <begin position="23"/>
        <end position="434"/>
    </location>
</feature>
<proteinExistence type="predicted"/>
<accession>A0ABS2FWD2</accession>
<evidence type="ECO:0000256" key="1">
    <source>
        <dbReference type="SAM" id="SignalP"/>
    </source>
</evidence>
<evidence type="ECO:0000313" key="2">
    <source>
        <dbReference type="EMBL" id="MBM6851947.1"/>
    </source>
</evidence>
<evidence type="ECO:0000313" key="3">
    <source>
        <dbReference type="Proteomes" id="UP000719500"/>
    </source>
</evidence>
<sequence length="434" mass="46288">MSHRRGPALLCLLLATVLTLSAAAVSSRGEPRPAVPHSLEEETVHYGETPAVRIIPLTDLERADTQATDGMTVPVDPAEMSAVLAECTLQDGTIIRLYAAAEGRIDGAFVRPDQGWFRFVRLSDGTSASAAFAVNPTLTPFDGVLGKTGFLLRYANPAGIYTYDYCWFDPDGSLRTLRATFDPVALDLDGDGTAELAWEIAEWQNSFSFYCRGAGGALYQVTPGACLENGGTLVAVEQEGPGPVRLIYRCEDDAGQTSFCAVTFQDGALRIEPNIAYVPAAPEDTVAVPDPTAGRTALPHVSVTAPDGRTMDGAGEAAYLDLWSLLWNSPYAAPAGAVVVSTDAPLDEETAYTVTFSDPEAGETFSWSLDAEGVCRFDGIAGNCRLVCTGSGSLPAYCHDVLSLYCEASRTARNYDDQGRWLGWDLVPVQSKVG</sequence>
<dbReference type="Proteomes" id="UP000719500">
    <property type="component" value="Unassembled WGS sequence"/>
</dbReference>
<keyword evidence="3" id="KW-1185">Reference proteome</keyword>
<gene>
    <name evidence="2" type="ORF">H9X91_10920</name>
</gene>
<organism evidence="2 3">
    <name type="scientific">Oscillibacter valericigenes</name>
    <dbReference type="NCBI Taxonomy" id="351091"/>
    <lineage>
        <taxon>Bacteria</taxon>
        <taxon>Bacillati</taxon>
        <taxon>Bacillota</taxon>
        <taxon>Clostridia</taxon>
        <taxon>Eubacteriales</taxon>
        <taxon>Oscillospiraceae</taxon>
        <taxon>Oscillibacter</taxon>
    </lineage>
</organism>
<name>A0ABS2FWD2_9FIRM</name>
<feature type="signal peptide" evidence="1">
    <location>
        <begin position="1"/>
        <end position="22"/>
    </location>
</feature>
<comment type="caution">
    <text evidence="2">The sequence shown here is derived from an EMBL/GenBank/DDBJ whole genome shotgun (WGS) entry which is preliminary data.</text>
</comment>
<dbReference type="RefSeq" id="WP_204805031.1">
    <property type="nucleotide sequence ID" value="NZ_JACSNX010000019.1"/>
</dbReference>
<keyword evidence="1" id="KW-0732">Signal</keyword>
<reference evidence="2 3" key="1">
    <citation type="journal article" date="2021" name="Sci. Rep.">
        <title>The distribution of antibiotic resistance genes in chicken gut microbiota commensals.</title>
        <authorList>
            <person name="Juricova H."/>
            <person name="Matiasovicova J."/>
            <person name="Kubasova T."/>
            <person name="Cejkova D."/>
            <person name="Rychlik I."/>
        </authorList>
    </citation>
    <scope>NUCLEOTIDE SEQUENCE [LARGE SCALE GENOMIC DNA]</scope>
    <source>
        <strain evidence="2 3">An411</strain>
    </source>
</reference>